<dbReference type="EMBL" id="JBIEKR010000006">
    <property type="protein sequence ID" value="MFG6273102.1"/>
    <property type="molecule type" value="Genomic_DNA"/>
</dbReference>
<proteinExistence type="predicted"/>
<evidence type="ECO:0000313" key="2">
    <source>
        <dbReference type="Proteomes" id="UP001605989"/>
    </source>
</evidence>
<evidence type="ECO:0000313" key="1">
    <source>
        <dbReference type="EMBL" id="MFG6273102.1"/>
    </source>
</evidence>
<sequence>MTITEEHMFMWLAGLKKAEFCDLYCESVIEHGCCYINRGEIQHIHVCPAWDNRTRTCLFNWLENLGSFQESAKRRGDTYGQN</sequence>
<keyword evidence="2" id="KW-1185">Reference proteome</keyword>
<reference evidence="1 2" key="1">
    <citation type="submission" date="2024-10" db="EMBL/GenBank/DDBJ databases">
        <authorList>
            <person name="Sang B.-I."/>
            <person name="Prabhaharan D."/>
        </authorList>
    </citation>
    <scope>NUCLEOTIDE SEQUENCE [LARGE SCALE GENOMIC DNA]</scope>
    <source>
        <strain evidence="1 2">MH</strain>
    </source>
</reference>
<dbReference type="RefSeq" id="WP_113856130.1">
    <property type="nucleotide sequence ID" value="NZ_CP011940.1"/>
</dbReference>
<accession>A0ABW7DQ27</accession>
<name>A0ABW7DQ27_9FIRM</name>
<dbReference type="Proteomes" id="UP001605989">
    <property type="component" value="Unassembled WGS sequence"/>
</dbReference>
<gene>
    <name evidence="1" type="ORF">ACGTZG_07855</name>
</gene>
<organism evidence="1 2">
    <name type="scientific">Megasphaera hexanoica</name>
    <dbReference type="NCBI Taxonomy" id="1675036"/>
    <lineage>
        <taxon>Bacteria</taxon>
        <taxon>Bacillati</taxon>
        <taxon>Bacillota</taxon>
        <taxon>Negativicutes</taxon>
        <taxon>Veillonellales</taxon>
        <taxon>Veillonellaceae</taxon>
        <taxon>Megasphaera</taxon>
    </lineage>
</organism>
<comment type="caution">
    <text evidence="1">The sequence shown here is derived from an EMBL/GenBank/DDBJ whole genome shotgun (WGS) entry which is preliminary data.</text>
</comment>
<protein>
    <submittedName>
        <fullName evidence="1">Uncharacterized protein</fullName>
    </submittedName>
</protein>